<name>A0AAN0Y624_VIBNA</name>
<proteinExistence type="predicted"/>
<protein>
    <submittedName>
        <fullName evidence="1">Uncharacterized protein</fullName>
    </submittedName>
</protein>
<accession>A0AAN0Y624</accession>
<organism evidence="1 2">
    <name type="scientific">Vibrio natriegens NBRC 15636 = ATCC 14048 = DSM 759</name>
    <dbReference type="NCBI Taxonomy" id="1219067"/>
    <lineage>
        <taxon>Bacteria</taxon>
        <taxon>Pseudomonadati</taxon>
        <taxon>Pseudomonadota</taxon>
        <taxon>Gammaproteobacteria</taxon>
        <taxon>Vibrionales</taxon>
        <taxon>Vibrionaceae</taxon>
        <taxon>Vibrio</taxon>
    </lineage>
</organism>
<dbReference type="RefSeq" id="WP_020335319.1">
    <property type="nucleotide sequence ID" value="NZ_ATFJ01000036.1"/>
</dbReference>
<gene>
    <name evidence="1" type="ORF">BA890_18235</name>
</gene>
<dbReference type="EMBL" id="CP016346">
    <property type="protein sequence ID" value="ANQ14682.1"/>
    <property type="molecule type" value="Genomic_DNA"/>
</dbReference>
<reference evidence="1 2" key="1">
    <citation type="submission" date="2016-07" db="EMBL/GenBank/DDBJ databases">
        <title>Developing Vibrio natriegens as a novel, fast-growing host for biotechnology.</title>
        <authorList>
            <person name="Weinstock M.T."/>
            <person name="Hesek E.D."/>
            <person name="Wilson C.M."/>
            <person name="Gibson D.G."/>
        </authorList>
    </citation>
    <scope>NUCLEOTIDE SEQUENCE [LARGE SCALE GENOMIC DNA]</scope>
    <source>
        <strain evidence="1 2">ATCC 14048</strain>
    </source>
</reference>
<dbReference type="AlphaFoldDB" id="A0AAN0Y624"/>
<keyword evidence="2" id="KW-1185">Reference proteome</keyword>
<dbReference type="GeneID" id="70915670"/>
<dbReference type="KEGG" id="vna:PN96_22740"/>
<evidence type="ECO:0000313" key="1">
    <source>
        <dbReference type="EMBL" id="ANQ14682.1"/>
    </source>
</evidence>
<dbReference type="Proteomes" id="UP000092741">
    <property type="component" value="Chromosome 2"/>
</dbReference>
<sequence length="102" mass="12000">MENYQSYHLTTNETDIRKMQRILDTLRSEIADKQQAFGRGVLALTRESQLRLMNYKELYLHRESIGEEELQTLYKNMSKTEKVIADEGIHALTYMIQALDES</sequence>
<evidence type="ECO:0000313" key="2">
    <source>
        <dbReference type="Proteomes" id="UP000092741"/>
    </source>
</evidence>